<dbReference type="InterPro" id="IPR003018">
    <property type="entry name" value="GAF"/>
</dbReference>
<name>A0A2V4B3M5_9PSEU</name>
<dbReference type="SMART" id="SM00065">
    <property type="entry name" value="GAF"/>
    <property type="match status" value="1"/>
</dbReference>
<dbReference type="SUPFAM" id="SSF52172">
    <property type="entry name" value="CheY-like"/>
    <property type="match status" value="1"/>
</dbReference>
<protein>
    <submittedName>
        <fullName evidence="5">Antitermination regulator</fullName>
    </submittedName>
</protein>
<reference evidence="5 6" key="1">
    <citation type="submission" date="2016-07" db="EMBL/GenBank/DDBJ databases">
        <title>Draft genome sequence of Prauserella muralis DSM 45305, isolated from a mould-covered wall in an indoor environment.</title>
        <authorList>
            <person name="Ruckert C."/>
            <person name="Albersmeier A."/>
            <person name="Jiang C.-L."/>
            <person name="Jiang Y."/>
            <person name="Kalinowski J."/>
            <person name="Schneider O."/>
            <person name="Winkler A."/>
            <person name="Zotchev S.B."/>
        </authorList>
    </citation>
    <scope>NUCLEOTIDE SEQUENCE [LARGE SCALE GENOMIC DNA]</scope>
    <source>
        <strain evidence="5 6">DSM 45305</strain>
    </source>
</reference>
<keyword evidence="4" id="KW-0804">Transcription</keyword>
<dbReference type="PIRSF" id="PIRSF036625">
    <property type="entry name" value="GAF_ANTAR"/>
    <property type="match status" value="1"/>
</dbReference>
<dbReference type="Proteomes" id="UP000249915">
    <property type="component" value="Unassembled WGS sequence"/>
</dbReference>
<organism evidence="5 6">
    <name type="scientific">Prauserella muralis</name>
    <dbReference type="NCBI Taxonomy" id="588067"/>
    <lineage>
        <taxon>Bacteria</taxon>
        <taxon>Bacillati</taxon>
        <taxon>Actinomycetota</taxon>
        <taxon>Actinomycetes</taxon>
        <taxon>Pseudonocardiales</taxon>
        <taxon>Pseudonocardiaceae</taxon>
        <taxon>Prauserella</taxon>
    </lineage>
</organism>
<dbReference type="EMBL" id="MASW01000002">
    <property type="protein sequence ID" value="PXY27988.1"/>
    <property type="molecule type" value="Genomic_DNA"/>
</dbReference>
<evidence type="ECO:0000313" key="6">
    <source>
        <dbReference type="Proteomes" id="UP000249915"/>
    </source>
</evidence>
<gene>
    <name evidence="5" type="ORF">BAY60_16715</name>
</gene>
<dbReference type="RefSeq" id="WP_112282001.1">
    <property type="nucleotide sequence ID" value="NZ_MASW01000002.1"/>
</dbReference>
<dbReference type="InterPro" id="IPR036388">
    <property type="entry name" value="WH-like_DNA-bd_sf"/>
</dbReference>
<dbReference type="InterPro" id="IPR012074">
    <property type="entry name" value="GAF_ANTAR"/>
</dbReference>
<keyword evidence="1" id="KW-0808">Transferase</keyword>
<dbReference type="InterPro" id="IPR029016">
    <property type="entry name" value="GAF-like_dom_sf"/>
</dbReference>
<dbReference type="AlphaFoldDB" id="A0A2V4B3M5"/>
<dbReference type="Pfam" id="PF13185">
    <property type="entry name" value="GAF_2"/>
    <property type="match status" value="1"/>
</dbReference>
<evidence type="ECO:0000256" key="3">
    <source>
        <dbReference type="ARBA" id="ARBA00023015"/>
    </source>
</evidence>
<keyword evidence="2" id="KW-0418">Kinase</keyword>
<evidence type="ECO:0000256" key="2">
    <source>
        <dbReference type="ARBA" id="ARBA00022777"/>
    </source>
</evidence>
<dbReference type="GO" id="GO:0003723">
    <property type="term" value="F:RNA binding"/>
    <property type="evidence" value="ECO:0007669"/>
    <property type="project" value="InterPro"/>
</dbReference>
<dbReference type="Gene3D" id="3.30.450.40">
    <property type="match status" value="1"/>
</dbReference>
<evidence type="ECO:0000313" key="5">
    <source>
        <dbReference type="EMBL" id="PXY27988.1"/>
    </source>
</evidence>
<evidence type="ECO:0000256" key="4">
    <source>
        <dbReference type="ARBA" id="ARBA00023163"/>
    </source>
</evidence>
<dbReference type="InterPro" id="IPR011006">
    <property type="entry name" value="CheY-like_superfamily"/>
</dbReference>
<keyword evidence="6" id="KW-1185">Reference proteome</keyword>
<evidence type="ECO:0000256" key="1">
    <source>
        <dbReference type="ARBA" id="ARBA00022679"/>
    </source>
</evidence>
<dbReference type="InterPro" id="IPR005561">
    <property type="entry name" value="ANTAR"/>
</dbReference>
<comment type="caution">
    <text evidence="5">The sequence shown here is derived from an EMBL/GenBank/DDBJ whole genome shotgun (WGS) entry which is preliminary data.</text>
</comment>
<accession>A0A2V4B3M5</accession>
<dbReference type="PROSITE" id="PS50921">
    <property type="entry name" value="ANTAR"/>
    <property type="match status" value="1"/>
</dbReference>
<keyword evidence="3" id="KW-0805">Transcription regulation</keyword>
<proteinExistence type="predicted"/>
<dbReference type="Pfam" id="PF03861">
    <property type="entry name" value="ANTAR"/>
    <property type="match status" value="1"/>
</dbReference>
<dbReference type="GO" id="GO:0016301">
    <property type="term" value="F:kinase activity"/>
    <property type="evidence" value="ECO:0007669"/>
    <property type="project" value="UniProtKB-KW"/>
</dbReference>
<dbReference type="SMART" id="SM01012">
    <property type="entry name" value="ANTAR"/>
    <property type="match status" value="1"/>
</dbReference>
<dbReference type="Gene3D" id="1.10.10.10">
    <property type="entry name" value="Winged helix-like DNA-binding domain superfamily/Winged helix DNA-binding domain"/>
    <property type="match status" value="1"/>
</dbReference>
<dbReference type="SUPFAM" id="SSF55781">
    <property type="entry name" value="GAF domain-like"/>
    <property type="match status" value="1"/>
</dbReference>
<dbReference type="OrthoDB" id="4629915at2"/>
<sequence>MPGPGPDDLATALASMSRNLLAQETLQDTLDAIVHHAVKLVDGCDVAGILTVRRGQVATLSATDDLAAESDKAQSEAGEGPCFDATWRRQEVFRIEDMATEDRWPAYVPKARALGIGSMMGFMLFTDDENLGALNIYARSSNVFTELSEQVGWLLASHAAVGLANARKDAQLKEAIATRQDIGEAIGIVMERYKVQEEQAFAVLKKASQDSNIRLREVARTVAQTGEIPGARSSSR</sequence>